<proteinExistence type="predicted"/>
<protein>
    <submittedName>
        <fullName evidence="1">Uncharacterized protein</fullName>
    </submittedName>
</protein>
<organism evidence="1 2">
    <name type="scientific">Folsomia candida</name>
    <name type="common">Springtail</name>
    <dbReference type="NCBI Taxonomy" id="158441"/>
    <lineage>
        <taxon>Eukaryota</taxon>
        <taxon>Metazoa</taxon>
        <taxon>Ecdysozoa</taxon>
        <taxon>Arthropoda</taxon>
        <taxon>Hexapoda</taxon>
        <taxon>Collembola</taxon>
        <taxon>Entomobryomorpha</taxon>
        <taxon>Isotomoidea</taxon>
        <taxon>Isotomidae</taxon>
        <taxon>Proisotominae</taxon>
        <taxon>Folsomia</taxon>
    </lineage>
</organism>
<comment type="caution">
    <text evidence="1">The sequence shown here is derived from an EMBL/GenBank/DDBJ whole genome shotgun (WGS) entry which is preliminary data.</text>
</comment>
<dbReference type="EMBL" id="LNIX01000001">
    <property type="protein sequence ID" value="OXA62576.1"/>
    <property type="molecule type" value="Genomic_DNA"/>
</dbReference>
<evidence type="ECO:0000313" key="2">
    <source>
        <dbReference type="Proteomes" id="UP000198287"/>
    </source>
</evidence>
<sequence>MMHSHHYEPVVYQVDDDDDLLGEALSVPINIKLGSMGRVCTKFVSHKVHNNFQGYCARNLEVDLTWQEAIKKEFGIMIDSKRYFFRRTACNSSLHSVKSKISELLAEFKISPKGDWKITIIHKELYDSSVDVNGIKTESMTPPPYHNPRTIALPTRKHHNSDNNDTPILSVKNKSYKTMEKTGHDHNGYESTRRPAYAVTSNSRHALPPVQQQQIFRWEGTGNGGREALSQYSFEKDESVLPNYHTAGYRSPQPPTNGFAYDDDDAASMLSRDSQDSQDSQEDLDALGIEHEDLKTVFLQRIRENLTGEMILEAKTALENLKASQSRANGKRDRWTRWSIQCPYPVAVLRALFDV</sequence>
<accession>A0A226F0W9</accession>
<reference evidence="1 2" key="1">
    <citation type="submission" date="2015-12" db="EMBL/GenBank/DDBJ databases">
        <title>The genome of Folsomia candida.</title>
        <authorList>
            <person name="Faddeeva A."/>
            <person name="Derks M.F."/>
            <person name="Anvar Y."/>
            <person name="Smit S."/>
            <person name="Van Straalen N."/>
            <person name="Roelofs D."/>
        </authorList>
    </citation>
    <scope>NUCLEOTIDE SEQUENCE [LARGE SCALE GENOMIC DNA]</scope>
    <source>
        <strain evidence="1 2">VU population</strain>
        <tissue evidence="1">Whole body</tissue>
    </source>
</reference>
<dbReference type="AlphaFoldDB" id="A0A226F0W9"/>
<evidence type="ECO:0000313" key="1">
    <source>
        <dbReference type="EMBL" id="OXA62576.1"/>
    </source>
</evidence>
<dbReference type="Proteomes" id="UP000198287">
    <property type="component" value="Unassembled WGS sequence"/>
</dbReference>
<name>A0A226F0W9_FOLCA</name>
<keyword evidence="2" id="KW-1185">Reference proteome</keyword>
<gene>
    <name evidence="1" type="ORF">Fcan01_01535</name>
</gene>